<feature type="compositionally biased region" description="Basic and acidic residues" evidence="1">
    <location>
        <begin position="62"/>
        <end position="80"/>
    </location>
</feature>
<feature type="compositionally biased region" description="Polar residues" evidence="1">
    <location>
        <begin position="154"/>
        <end position="176"/>
    </location>
</feature>
<feature type="compositionally biased region" description="Low complexity" evidence="1">
    <location>
        <begin position="393"/>
        <end position="408"/>
    </location>
</feature>
<dbReference type="InterPro" id="IPR052098">
    <property type="entry name" value="Presynaptic_Scaffold_Bsn/Pclo"/>
</dbReference>
<feature type="compositionally biased region" description="Polar residues" evidence="1">
    <location>
        <begin position="311"/>
        <end position="320"/>
    </location>
</feature>
<feature type="compositionally biased region" description="Low complexity" evidence="1">
    <location>
        <begin position="291"/>
        <end position="310"/>
    </location>
</feature>
<dbReference type="EMBL" id="JAERUA010000014">
    <property type="protein sequence ID" value="KAI1890316.1"/>
    <property type="molecule type" value="Genomic_DNA"/>
</dbReference>
<dbReference type="AlphaFoldDB" id="A0A8T3D1U5"/>
<feature type="compositionally biased region" description="Polar residues" evidence="1">
    <location>
        <begin position="44"/>
        <end position="59"/>
    </location>
</feature>
<dbReference type="GO" id="GO:0048788">
    <property type="term" value="C:cytoskeleton of presynaptic active zone"/>
    <property type="evidence" value="ECO:0007669"/>
    <property type="project" value="TreeGrafter"/>
</dbReference>
<evidence type="ECO:0000313" key="2">
    <source>
        <dbReference type="EMBL" id="KAI1890316.1"/>
    </source>
</evidence>
<feature type="compositionally biased region" description="Basic and acidic residues" evidence="1">
    <location>
        <begin position="194"/>
        <end position="203"/>
    </location>
</feature>
<feature type="region of interest" description="Disordered" evidence="1">
    <location>
        <begin position="44"/>
        <end position="445"/>
    </location>
</feature>
<name>A0A8T3D1U5_9TELE</name>
<gene>
    <name evidence="2" type="ORF">AGOR_G00152480</name>
</gene>
<feature type="compositionally biased region" description="Polar residues" evidence="1">
    <location>
        <begin position="263"/>
        <end position="284"/>
    </location>
</feature>
<keyword evidence="3" id="KW-1185">Reference proteome</keyword>
<feature type="compositionally biased region" description="Polar residues" evidence="1">
    <location>
        <begin position="207"/>
        <end position="223"/>
    </location>
</feature>
<feature type="compositionally biased region" description="Low complexity" evidence="1">
    <location>
        <begin position="327"/>
        <end position="337"/>
    </location>
</feature>
<dbReference type="PANTHER" id="PTHR14113">
    <property type="entry name" value="PICCOLO/BASSOON"/>
    <property type="match status" value="1"/>
</dbReference>
<feature type="compositionally biased region" description="Polar residues" evidence="1">
    <location>
        <begin position="432"/>
        <end position="445"/>
    </location>
</feature>
<evidence type="ECO:0000256" key="1">
    <source>
        <dbReference type="SAM" id="MobiDB-lite"/>
    </source>
</evidence>
<dbReference type="GO" id="GO:1904071">
    <property type="term" value="P:presynaptic active zone assembly"/>
    <property type="evidence" value="ECO:0007669"/>
    <property type="project" value="TreeGrafter"/>
</dbReference>
<protein>
    <submittedName>
        <fullName evidence="2">Uncharacterized protein</fullName>
    </submittedName>
</protein>
<proteinExistence type="predicted"/>
<feature type="compositionally biased region" description="Polar residues" evidence="1">
    <location>
        <begin position="115"/>
        <end position="125"/>
    </location>
</feature>
<dbReference type="Proteomes" id="UP000829720">
    <property type="component" value="Unassembled WGS sequence"/>
</dbReference>
<dbReference type="PANTHER" id="PTHR14113:SF1">
    <property type="entry name" value="PROTEIN BASSOON"/>
    <property type="match status" value="1"/>
</dbReference>
<sequence>MEELHRSSCSEYSPSIDSEAEGFEMMGSKLYKSGSEYNLPTFMSLYSPTEKPSATSPSSIDKPLKSAEEVYEEMMRKAEMMQKQGQARPVTAKPGEDPRAAQHHQTGQPAYRNGVSPNTIQSSSQDPRRQPGSEAEMGYPDKQLLDTGFAKLLEQNNALLTPGTSPTQLSAPVSFSGQDGGGRGVPDVRVTQHFAKDGQRDRIGGQTPKTGVGTVSQPTTMTQSSAYARTAGTATTGPGFSGRIADMTQTYSQREPPGRRAAQPTQSTQATSPDPNSGSLTSRVFSYFKGSSPPLSPSTSPTQSPTHSPSRMGTSDPSKQATPPPGSGTASPSGHGTQTPHRAVSPRLARQQSSQDSPFMVITLGSEPTSPSKPVTVNTATSPITSPTRLSRQPAFQPPVSSSPSSPQHQPPQQPPQHGLHKAQPTERVHIGTSTVSTAGSYSRGSMSMENISLCRISTVPGTSRVVEQSQTLPSSNVVDLRTPMKPAPIIMTEQGMDLTSLATETRRYSLGGEVAQAATQRCSHSS</sequence>
<dbReference type="GO" id="GO:0098978">
    <property type="term" value="C:glutamatergic synapse"/>
    <property type="evidence" value="ECO:0007669"/>
    <property type="project" value="TreeGrafter"/>
</dbReference>
<feature type="compositionally biased region" description="Polar residues" evidence="1">
    <location>
        <begin position="366"/>
        <end position="391"/>
    </location>
</feature>
<organism evidence="2 3">
    <name type="scientific">Albula goreensis</name>
    <dbReference type="NCBI Taxonomy" id="1534307"/>
    <lineage>
        <taxon>Eukaryota</taxon>
        <taxon>Metazoa</taxon>
        <taxon>Chordata</taxon>
        <taxon>Craniata</taxon>
        <taxon>Vertebrata</taxon>
        <taxon>Euteleostomi</taxon>
        <taxon>Actinopterygii</taxon>
        <taxon>Neopterygii</taxon>
        <taxon>Teleostei</taxon>
        <taxon>Albuliformes</taxon>
        <taxon>Albulidae</taxon>
        <taxon>Albula</taxon>
    </lineage>
</organism>
<reference evidence="2" key="1">
    <citation type="submission" date="2021-01" db="EMBL/GenBank/DDBJ databases">
        <authorList>
            <person name="Zahm M."/>
            <person name="Roques C."/>
            <person name="Cabau C."/>
            <person name="Klopp C."/>
            <person name="Donnadieu C."/>
            <person name="Jouanno E."/>
            <person name="Lampietro C."/>
            <person name="Louis A."/>
            <person name="Herpin A."/>
            <person name="Echchiki A."/>
            <person name="Berthelot C."/>
            <person name="Parey E."/>
            <person name="Roest-Crollius H."/>
            <person name="Braasch I."/>
            <person name="Postlethwait J."/>
            <person name="Bobe J."/>
            <person name="Montfort J."/>
            <person name="Bouchez O."/>
            <person name="Begum T."/>
            <person name="Mejri S."/>
            <person name="Adams A."/>
            <person name="Chen W.-J."/>
            <person name="Guiguen Y."/>
        </authorList>
    </citation>
    <scope>NUCLEOTIDE SEQUENCE</scope>
    <source>
        <tissue evidence="2">Blood</tissue>
    </source>
</reference>
<dbReference type="GO" id="GO:0098982">
    <property type="term" value="C:GABA-ergic synapse"/>
    <property type="evidence" value="ECO:0007669"/>
    <property type="project" value="TreeGrafter"/>
</dbReference>
<evidence type="ECO:0000313" key="3">
    <source>
        <dbReference type="Proteomes" id="UP000829720"/>
    </source>
</evidence>
<dbReference type="GO" id="GO:0030424">
    <property type="term" value="C:axon"/>
    <property type="evidence" value="ECO:0007669"/>
    <property type="project" value="TreeGrafter"/>
</dbReference>
<dbReference type="OrthoDB" id="10059918at2759"/>
<dbReference type="GO" id="GO:0098882">
    <property type="term" value="F:structural constituent of presynaptic active zone"/>
    <property type="evidence" value="ECO:0007669"/>
    <property type="project" value="TreeGrafter"/>
</dbReference>
<feature type="compositionally biased region" description="Low complexity" evidence="1">
    <location>
        <begin position="224"/>
        <end position="242"/>
    </location>
</feature>
<dbReference type="GO" id="GO:0035418">
    <property type="term" value="P:protein localization to synapse"/>
    <property type="evidence" value="ECO:0007669"/>
    <property type="project" value="TreeGrafter"/>
</dbReference>
<comment type="caution">
    <text evidence="2">The sequence shown here is derived from an EMBL/GenBank/DDBJ whole genome shotgun (WGS) entry which is preliminary data.</text>
</comment>
<accession>A0A8T3D1U5</accession>